<evidence type="ECO:0000313" key="7">
    <source>
        <dbReference type="Proteomes" id="UP000461880"/>
    </source>
</evidence>
<dbReference type="Pfam" id="PF00905">
    <property type="entry name" value="Transpeptidase"/>
    <property type="match status" value="1"/>
</dbReference>
<dbReference type="GO" id="GO:0008658">
    <property type="term" value="F:penicillin binding"/>
    <property type="evidence" value="ECO:0007669"/>
    <property type="project" value="InterPro"/>
</dbReference>
<dbReference type="EMBL" id="VUMN01000001">
    <property type="protein sequence ID" value="MSS57303.1"/>
    <property type="molecule type" value="Genomic_DNA"/>
</dbReference>
<dbReference type="Gene3D" id="3.30.10.20">
    <property type="match status" value="1"/>
</dbReference>
<dbReference type="SUPFAM" id="SSF54184">
    <property type="entry name" value="Penicillin-binding protein 2x (pbp-2x), c-terminal domain"/>
    <property type="match status" value="2"/>
</dbReference>
<dbReference type="PANTHER" id="PTHR30627:SF26">
    <property type="entry name" value="PENICILLIN-BINDING PROTEIN 2B"/>
    <property type="match status" value="1"/>
</dbReference>
<comment type="similarity">
    <text evidence="2">Belongs to the transpeptidase family.</text>
</comment>
<dbReference type="PANTHER" id="PTHR30627">
    <property type="entry name" value="PEPTIDOGLYCAN D,D-TRANSPEPTIDASE"/>
    <property type="match status" value="1"/>
</dbReference>
<dbReference type="RefSeq" id="WP_154501936.1">
    <property type="nucleotide sequence ID" value="NZ_VUMN01000001.1"/>
</dbReference>
<reference evidence="6 7" key="1">
    <citation type="submission" date="2019-08" db="EMBL/GenBank/DDBJ databases">
        <title>In-depth cultivation of the pig gut microbiome towards novel bacterial diversity and tailored functional studies.</title>
        <authorList>
            <person name="Wylensek D."/>
            <person name="Hitch T.C.A."/>
            <person name="Clavel T."/>
        </authorList>
    </citation>
    <scope>NUCLEOTIDE SEQUENCE [LARGE SCALE GENOMIC DNA]</scope>
    <source>
        <strain evidence="6 7">Oil+RF-744-GAM-WT-6</strain>
    </source>
</reference>
<protein>
    <submittedName>
        <fullName evidence="6">Penicillin-binding protein</fullName>
    </submittedName>
</protein>
<dbReference type="SUPFAM" id="SSF56601">
    <property type="entry name" value="beta-lactamase/transpeptidase-like"/>
    <property type="match status" value="1"/>
</dbReference>
<dbReference type="Pfam" id="PF03793">
    <property type="entry name" value="PASTA"/>
    <property type="match status" value="2"/>
</dbReference>
<dbReference type="Proteomes" id="UP000461880">
    <property type="component" value="Unassembled WGS sequence"/>
</dbReference>
<evidence type="ECO:0000256" key="1">
    <source>
        <dbReference type="ARBA" id="ARBA00004370"/>
    </source>
</evidence>
<dbReference type="GO" id="GO:0005886">
    <property type="term" value="C:plasma membrane"/>
    <property type="evidence" value="ECO:0007669"/>
    <property type="project" value="TreeGrafter"/>
</dbReference>
<dbReference type="InterPro" id="IPR005311">
    <property type="entry name" value="PBP_dimer"/>
</dbReference>
<dbReference type="Gene3D" id="3.30.70.2110">
    <property type="match status" value="1"/>
</dbReference>
<evidence type="ECO:0000256" key="3">
    <source>
        <dbReference type="ARBA" id="ARBA00023136"/>
    </source>
</evidence>
<dbReference type="InterPro" id="IPR001460">
    <property type="entry name" value="PCN-bd_Tpept"/>
</dbReference>
<dbReference type="Gene3D" id="3.90.1310.10">
    <property type="entry name" value="Penicillin-binding protein 2a (Domain 2)"/>
    <property type="match status" value="1"/>
</dbReference>
<dbReference type="CDD" id="cd06575">
    <property type="entry name" value="PASTA_Pbp2x-like_2"/>
    <property type="match status" value="1"/>
</dbReference>
<dbReference type="AlphaFoldDB" id="A0A7X2TF24"/>
<evidence type="ECO:0000313" key="6">
    <source>
        <dbReference type="EMBL" id="MSS57303.1"/>
    </source>
</evidence>
<dbReference type="InterPro" id="IPR050515">
    <property type="entry name" value="Beta-lactam/transpept"/>
</dbReference>
<comment type="subcellular location">
    <subcellularLocation>
        <location evidence="1">Membrane</location>
    </subcellularLocation>
</comment>
<dbReference type="InterPro" id="IPR012338">
    <property type="entry name" value="Beta-lactam/transpept-like"/>
</dbReference>
<evidence type="ECO:0000256" key="2">
    <source>
        <dbReference type="ARBA" id="ARBA00007171"/>
    </source>
</evidence>
<evidence type="ECO:0000259" key="5">
    <source>
        <dbReference type="PROSITE" id="PS51178"/>
    </source>
</evidence>
<keyword evidence="3 4" id="KW-0472">Membrane</keyword>
<organism evidence="6 7">
    <name type="scientific">Stecheria intestinalis</name>
    <dbReference type="NCBI Taxonomy" id="2606630"/>
    <lineage>
        <taxon>Bacteria</taxon>
        <taxon>Bacillati</taxon>
        <taxon>Bacillota</taxon>
        <taxon>Erysipelotrichia</taxon>
        <taxon>Erysipelotrichales</taxon>
        <taxon>Erysipelotrichaceae</taxon>
        <taxon>Stecheria</taxon>
    </lineage>
</organism>
<accession>A0A7X2TF24</accession>
<sequence>MKKNRGDRAVRSIFLLALAVMILLAADVFFVAIEKKHLRSGTDLSAYADSDNLRTEVTKAMRGNIYASDGTVIAEDSRTYNIICILDSSRPSVGDTISYVQDKEGTAEQLSKILKIDYDTCLNYLNQDVYQTELGTAGRNLSESVKDEIEALNLPGIEFTNSIKRVYPLGQFASNLIGFAQSDENGSVVGKMGAELYLNSYLTGTDGYRTYQADKNGYILPGMKEDTQAAVNGNDVYTTLNVSIQQALEDSFQMTEDTFGAIRIWGAVMEISTGKILAWGQYPSFDPNTLDITDYNNYGSQLPYEPGSTLKGITWSAAINEGVYNGEDTLYSGPFYYDWDENRNPYRVDYHKDFVITNASGNNWGWITYDQGLMLSSNVAAATIETSLITPDILLEYEKKFGFFQPVRSDGMPEESGYLQFTWPGDKISLSYGQGSTVTMLQMLQAYSAIFGDGTMKRPYYIESIRDGYDSNKVLYQASTKVTGTPITEDTAKQMQALLYQVVNNDTYGTAKYYKIDETEIIGKTGTTQVASNGNYLSGYTIASLMSAMPADNPQVLVYYCFEAPYNHDAHYKTDAVKNLLSRTAIELGFASNTSAGSSSESSAGDGDAVLVSGTMPNLVNHSLSYADEKLNGLDITLYTLGNGDSVIAQYPEEGESLSNGERVFLVTDTNSFTMPDLTGWTRKDVAALWQVTQFGFRLKGEGVVTSQNIAAGTTVTKGTEIEVEFG</sequence>
<comment type="caution">
    <text evidence="6">The sequence shown here is derived from an EMBL/GenBank/DDBJ whole genome shotgun (WGS) entry which is preliminary data.</text>
</comment>
<gene>
    <name evidence="6" type="ORF">FYJ51_00055</name>
</gene>
<feature type="transmembrane region" description="Helical" evidence="4">
    <location>
        <begin position="12"/>
        <end position="33"/>
    </location>
</feature>
<dbReference type="SUPFAM" id="SSF56519">
    <property type="entry name" value="Penicillin binding protein dimerisation domain"/>
    <property type="match status" value="1"/>
</dbReference>
<keyword evidence="4" id="KW-0812">Transmembrane</keyword>
<feature type="domain" description="PASTA" evidence="5">
    <location>
        <begin position="669"/>
        <end position="727"/>
    </location>
</feature>
<keyword evidence="4" id="KW-1133">Transmembrane helix</keyword>
<name>A0A7X2TF24_9FIRM</name>
<dbReference type="InterPro" id="IPR005543">
    <property type="entry name" value="PASTA_dom"/>
</dbReference>
<dbReference type="GO" id="GO:0071555">
    <property type="term" value="P:cell wall organization"/>
    <property type="evidence" value="ECO:0007669"/>
    <property type="project" value="TreeGrafter"/>
</dbReference>
<dbReference type="PROSITE" id="PS51178">
    <property type="entry name" value="PASTA"/>
    <property type="match status" value="1"/>
</dbReference>
<dbReference type="CDD" id="cd06576">
    <property type="entry name" value="PASTA_Pbp2x-like_1"/>
    <property type="match status" value="1"/>
</dbReference>
<evidence type="ECO:0000256" key="4">
    <source>
        <dbReference type="SAM" id="Phobius"/>
    </source>
</evidence>
<dbReference type="SMART" id="SM00740">
    <property type="entry name" value="PASTA"/>
    <property type="match status" value="2"/>
</dbReference>
<proteinExistence type="inferred from homology"/>
<keyword evidence="7" id="KW-1185">Reference proteome</keyword>
<dbReference type="Gene3D" id="3.40.710.10">
    <property type="entry name" value="DD-peptidase/beta-lactamase superfamily"/>
    <property type="match status" value="1"/>
</dbReference>
<dbReference type="InterPro" id="IPR036138">
    <property type="entry name" value="PBP_dimer_sf"/>
</dbReference>
<dbReference type="Gene3D" id="2.20.70.70">
    <property type="match status" value="1"/>
</dbReference>
<dbReference type="Pfam" id="PF03717">
    <property type="entry name" value="PBP_dimer"/>
    <property type="match status" value="1"/>
</dbReference>